<organism evidence="1">
    <name type="scientific">Ixodes ricinus</name>
    <name type="common">Common tick</name>
    <name type="synonym">Acarus ricinus</name>
    <dbReference type="NCBI Taxonomy" id="34613"/>
    <lineage>
        <taxon>Eukaryota</taxon>
        <taxon>Metazoa</taxon>
        <taxon>Ecdysozoa</taxon>
        <taxon>Arthropoda</taxon>
        <taxon>Chelicerata</taxon>
        <taxon>Arachnida</taxon>
        <taxon>Acari</taxon>
        <taxon>Parasitiformes</taxon>
        <taxon>Ixodida</taxon>
        <taxon>Ixodoidea</taxon>
        <taxon>Ixodidae</taxon>
        <taxon>Ixodinae</taxon>
        <taxon>Ixodes</taxon>
    </lineage>
</organism>
<dbReference type="AlphaFoldDB" id="A0A6B0UJT3"/>
<name>A0A6B0UJT3_IXORI</name>
<dbReference type="EMBL" id="GIFC01007863">
    <property type="protein sequence ID" value="MXU89946.1"/>
    <property type="molecule type" value="Transcribed_RNA"/>
</dbReference>
<protein>
    <submittedName>
        <fullName evidence="1">Uncharacterized protein</fullName>
    </submittedName>
</protein>
<proteinExistence type="predicted"/>
<reference evidence="1" key="1">
    <citation type="submission" date="2019-12" db="EMBL/GenBank/DDBJ databases">
        <title>An insight into the sialome of adult female Ixodes ricinus ticks feeding for 6 days.</title>
        <authorList>
            <person name="Perner J."/>
            <person name="Ribeiro J.M.C."/>
        </authorList>
    </citation>
    <scope>NUCLEOTIDE SEQUENCE</scope>
    <source>
        <strain evidence="1">Semi-engorged</strain>
        <tissue evidence="1">Salivary glands</tissue>
    </source>
</reference>
<accession>A0A6B0UJT3</accession>
<evidence type="ECO:0000313" key="1">
    <source>
        <dbReference type="EMBL" id="MXU89946.1"/>
    </source>
</evidence>
<sequence length="111" mass="11407">MVATLAPSTLAVLSSSPLGVLVQPTCRRAFPLSTRPDVLAAVRGSSTAGTSWTRAFTGSRHSVGTFRRIGGTPVLLFSVSVGTVLGRQRASFSHLAVPVGMDLSTLPGSAL</sequence>